<dbReference type="GO" id="GO:0003735">
    <property type="term" value="F:structural constituent of ribosome"/>
    <property type="evidence" value="ECO:0007669"/>
    <property type="project" value="InterPro"/>
</dbReference>
<comment type="caution">
    <text evidence="2">The sequence shown here is derived from an EMBL/GenBank/DDBJ whole genome shotgun (WGS) entry which is preliminary data.</text>
</comment>
<evidence type="ECO:0000313" key="2">
    <source>
        <dbReference type="EMBL" id="KAK9837543.1"/>
    </source>
</evidence>
<dbReference type="InterPro" id="IPR035980">
    <property type="entry name" value="Ribosomal_bS6_sf"/>
</dbReference>
<sequence>MRFYKLLCLARPQLPKEDLGEIIRMTTTTIYNTGGQVYDLCNHGDRPLDYWLRVHGDRYNKAGIWSLKFSPDTLRQKQSLSYLESQLAEDRRILRFIFQKLDHESLPAGRLADDQRVIRSGEAAAKGIS</sequence>
<comment type="similarity">
    <text evidence="1">Belongs to the bacterial ribosomal protein bS6 family.</text>
</comment>
<dbReference type="GO" id="GO:0006412">
    <property type="term" value="P:translation"/>
    <property type="evidence" value="ECO:0007669"/>
    <property type="project" value="InterPro"/>
</dbReference>
<evidence type="ECO:0000256" key="1">
    <source>
        <dbReference type="ARBA" id="ARBA00009512"/>
    </source>
</evidence>
<dbReference type="GO" id="GO:0005840">
    <property type="term" value="C:ribosome"/>
    <property type="evidence" value="ECO:0007669"/>
    <property type="project" value="InterPro"/>
</dbReference>
<dbReference type="CDD" id="cd15465">
    <property type="entry name" value="bS6_mito"/>
    <property type="match status" value="1"/>
</dbReference>
<dbReference type="InterPro" id="IPR000529">
    <property type="entry name" value="Ribosomal_bS6"/>
</dbReference>
<dbReference type="AlphaFoldDB" id="A0AAW1RVV6"/>
<dbReference type="EMBL" id="JALJOV010001943">
    <property type="protein sequence ID" value="KAK9837543.1"/>
    <property type="molecule type" value="Genomic_DNA"/>
</dbReference>
<accession>A0AAW1RVV6</accession>
<dbReference type="SUPFAM" id="SSF54995">
    <property type="entry name" value="Ribosomal protein S6"/>
    <property type="match status" value="1"/>
</dbReference>
<name>A0AAW1RVV6_9CHLO</name>
<evidence type="ECO:0008006" key="4">
    <source>
        <dbReference type="Google" id="ProtNLM"/>
    </source>
</evidence>
<gene>
    <name evidence="2" type="ORF">WJX84_010054</name>
</gene>
<protein>
    <recommendedName>
        <fullName evidence="4">Ribosomal protein S6</fullName>
    </recommendedName>
</protein>
<reference evidence="2 3" key="1">
    <citation type="journal article" date="2024" name="Nat. Commun.">
        <title>Phylogenomics reveals the evolutionary origins of lichenization in chlorophyte algae.</title>
        <authorList>
            <person name="Puginier C."/>
            <person name="Libourel C."/>
            <person name="Otte J."/>
            <person name="Skaloud P."/>
            <person name="Haon M."/>
            <person name="Grisel S."/>
            <person name="Petersen M."/>
            <person name="Berrin J.G."/>
            <person name="Delaux P.M."/>
            <person name="Dal Grande F."/>
            <person name="Keller J."/>
        </authorList>
    </citation>
    <scope>NUCLEOTIDE SEQUENCE [LARGE SCALE GENOMIC DNA]</scope>
    <source>
        <strain evidence="2 3">SAG 2523</strain>
    </source>
</reference>
<dbReference type="GO" id="GO:0019843">
    <property type="term" value="F:rRNA binding"/>
    <property type="evidence" value="ECO:0007669"/>
    <property type="project" value="InterPro"/>
</dbReference>
<dbReference type="Gene3D" id="3.30.70.60">
    <property type="match status" value="1"/>
</dbReference>
<evidence type="ECO:0000313" key="3">
    <source>
        <dbReference type="Proteomes" id="UP001485043"/>
    </source>
</evidence>
<keyword evidence="3" id="KW-1185">Reference proteome</keyword>
<proteinExistence type="inferred from homology"/>
<organism evidence="2 3">
    <name type="scientific">Apatococcus fuscideae</name>
    <dbReference type="NCBI Taxonomy" id="2026836"/>
    <lineage>
        <taxon>Eukaryota</taxon>
        <taxon>Viridiplantae</taxon>
        <taxon>Chlorophyta</taxon>
        <taxon>core chlorophytes</taxon>
        <taxon>Trebouxiophyceae</taxon>
        <taxon>Chlorellales</taxon>
        <taxon>Chlorellaceae</taxon>
        <taxon>Apatococcus</taxon>
    </lineage>
</organism>
<dbReference type="Proteomes" id="UP001485043">
    <property type="component" value="Unassembled WGS sequence"/>
</dbReference>
<dbReference type="Pfam" id="PF01250">
    <property type="entry name" value="Ribosomal_S6"/>
    <property type="match status" value="1"/>
</dbReference>
<dbReference type="InterPro" id="IPR014717">
    <property type="entry name" value="Transl_elong_EF1B/ribsomal_bS6"/>
</dbReference>